<comment type="subcellular location">
    <subcellularLocation>
        <location evidence="1">Chromosome</location>
    </subcellularLocation>
    <subcellularLocation>
        <location evidence="2">Cytoplasm</location>
    </subcellularLocation>
</comment>
<feature type="domain" description="TATA box binding protein associated factor (TAF) histone-like fold" evidence="7">
    <location>
        <begin position="12"/>
        <end position="66"/>
    </location>
</feature>
<keyword evidence="5" id="KW-0963">Cytoplasm</keyword>
<dbReference type="EMBL" id="DUJN01000002">
    <property type="protein sequence ID" value="HII60668.1"/>
    <property type="molecule type" value="Genomic_DNA"/>
</dbReference>
<dbReference type="GO" id="GO:0046982">
    <property type="term" value="F:protein heterodimerization activity"/>
    <property type="evidence" value="ECO:0007669"/>
    <property type="project" value="InterPro"/>
</dbReference>
<dbReference type="Proteomes" id="UP000617544">
    <property type="component" value="Unassembled WGS sequence"/>
</dbReference>
<gene>
    <name evidence="8" type="ORF">HA331_02730</name>
</gene>
<dbReference type="InterPro" id="IPR050947">
    <property type="entry name" value="Archaeal_histone_HMF"/>
</dbReference>
<evidence type="ECO:0000259" key="7">
    <source>
        <dbReference type="SMART" id="SM00803"/>
    </source>
</evidence>
<dbReference type="SMR" id="A0A832T5V1"/>
<dbReference type="InterPro" id="IPR003958">
    <property type="entry name" value="CBFA_NFYB_domain"/>
</dbReference>
<dbReference type="GO" id="GO:0003677">
    <property type="term" value="F:DNA binding"/>
    <property type="evidence" value="ECO:0007669"/>
    <property type="project" value="UniProtKB-KW"/>
</dbReference>
<dbReference type="RefSeq" id="WP_048053461.1">
    <property type="nucleotide sequence ID" value="NZ_DUJN01000002.1"/>
</dbReference>
<evidence type="ECO:0000256" key="6">
    <source>
        <dbReference type="ARBA" id="ARBA00023125"/>
    </source>
</evidence>
<name>A0A832T5V1_PYRHR</name>
<evidence type="ECO:0000256" key="2">
    <source>
        <dbReference type="ARBA" id="ARBA00004496"/>
    </source>
</evidence>
<accession>A0A832T5V1</accession>
<evidence type="ECO:0000313" key="8">
    <source>
        <dbReference type="EMBL" id="HII60668.1"/>
    </source>
</evidence>
<dbReference type="PANTHER" id="PTHR47828:SF1">
    <property type="entry name" value="ARCHAEAL HISTONE A"/>
    <property type="match status" value="1"/>
</dbReference>
<dbReference type="InterPro" id="IPR004823">
    <property type="entry name" value="TAF_TATA-bd_Histone-like_dom"/>
</dbReference>
<keyword evidence="6" id="KW-0238">DNA-binding</keyword>
<protein>
    <submittedName>
        <fullName evidence="8">Histone family protein</fullName>
    </submittedName>
</protein>
<evidence type="ECO:0000256" key="3">
    <source>
        <dbReference type="ARBA" id="ARBA00008264"/>
    </source>
</evidence>
<comment type="caution">
    <text evidence="8">The sequence shown here is derived from an EMBL/GenBank/DDBJ whole genome shotgun (WGS) entry which is preliminary data.</text>
</comment>
<dbReference type="InterPro" id="IPR009072">
    <property type="entry name" value="Histone-fold"/>
</dbReference>
<dbReference type="NCBIfam" id="NF043032">
    <property type="entry name" value="archaea_histone"/>
    <property type="match status" value="1"/>
</dbReference>
<dbReference type="GO" id="GO:0005694">
    <property type="term" value="C:chromosome"/>
    <property type="evidence" value="ECO:0007669"/>
    <property type="project" value="UniProtKB-SubCell"/>
</dbReference>
<evidence type="ECO:0000256" key="4">
    <source>
        <dbReference type="ARBA" id="ARBA00022454"/>
    </source>
</evidence>
<dbReference type="AlphaFoldDB" id="A0A832T5V1"/>
<dbReference type="GeneID" id="1442548"/>
<dbReference type="SUPFAM" id="SSF47113">
    <property type="entry name" value="Histone-fold"/>
    <property type="match status" value="1"/>
</dbReference>
<sequence length="67" mass="7366">MAELPIAPVDRLIRKAGAQRVSEKAAKLLAEHLEEKALEIARKAVDLAKHAGRKTVKVEDIKLAIRS</sequence>
<organism evidence="8 9">
    <name type="scientific">Pyrococcus horikoshii</name>
    <dbReference type="NCBI Taxonomy" id="53953"/>
    <lineage>
        <taxon>Archaea</taxon>
        <taxon>Methanobacteriati</taxon>
        <taxon>Methanobacteriota</taxon>
        <taxon>Thermococci</taxon>
        <taxon>Thermococcales</taxon>
        <taxon>Thermococcaceae</taxon>
        <taxon>Pyrococcus</taxon>
    </lineage>
</organism>
<evidence type="ECO:0000256" key="1">
    <source>
        <dbReference type="ARBA" id="ARBA00004286"/>
    </source>
</evidence>
<reference evidence="8" key="1">
    <citation type="journal article" date="2020" name="bioRxiv">
        <title>A rank-normalized archaeal taxonomy based on genome phylogeny resolves widespread incomplete and uneven classifications.</title>
        <authorList>
            <person name="Rinke C."/>
            <person name="Chuvochina M."/>
            <person name="Mussig A.J."/>
            <person name="Chaumeil P.-A."/>
            <person name="Waite D.W."/>
            <person name="Whitman W.B."/>
            <person name="Parks D.H."/>
            <person name="Hugenholtz P."/>
        </authorList>
    </citation>
    <scope>NUCLEOTIDE SEQUENCE</scope>
    <source>
        <strain evidence="8">UBA8834</strain>
    </source>
</reference>
<dbReference type="GO" id="GO:0005737">
    <property type="term" value="C:cytoplasm"/>
    <property type="evidence" value="ECO:0007669"/>
    <property type="project" value="UniProtKB-SubCell"/>
</dbReference>
<evidence type="ECO:0000313" key="9">
    <source>
        <dbReference type="Proteomes" id="UP000617544"/>
    </source>
</evidence>
<keyword evidence="4" id="KW-0158">Chromosome</keyword>
<dbReference type="CDD" id="cd22909">
    <property type="entry name" value="HFD_archaea_histone-like"/>
    <property type="match status" value="1"/>
</dbReference>
<comment type="similarity">
    <text evidence="3">Belongs to the archaeal histone HMF family.</text>
</comment>
<dbReference type="OMA" id="VAPCVRI"/>
<dbReference type="SMART" id="SM00803">
    <property type="entry name" value="TAF"/>
    <property type="match status" value="1"/>
</dbReference>
<dbReference type="InterPro" id="IPR050004">
    <property type="entry name" value="HmfB-like"/>
</dbReference>
<dbReference type="Gene3D" id="1.10.20.10">
    <property type="entry name" value="Histone, subunit A"/>
    <property type="match status" value="1"/>
</dbReference>
<dbReference type="Pfam" id="PF00808">
    <property type="entry name" value="CBFD_NFYB_HMF"/>
    <property type="match status" value="1"/>
</dbReference>
<dbReference type="PANTHER" id="PTHR47828">
    <property type="entry name" value="ARCHAEAL HISTONE A"/>
    <property type="match status" value="1"/>
</dbReference>
<proteinExistence type="inferred from homology"/>
<evidence type="ECO:0000256" key="5">
    <source>
        <dbReference type="ARBA" id="ARBA00022490"/>
    </source>
</evidence>